<feature type="transmembrane region" description="Helical" evidence="2">
    <location>
        <begin position="51"/>
        <end position="76"/>
    </location>
</feature>
<evidence type="ECO:0000313" key="4">
    <source>
        <dbReference type="Proteomes" id="UP001342314"/>
    </source>
</evidence>
<feature type="compositionally biased region" description="Low complexity" evidence="1">
    <location>
        <begin position="194"/>
        <end position="208"/>
    </location>
</feature>
<comment type="caution">
    <text evidence="3">The sequence shown here is derived from an EMBL/GenBank/DDBJ whole genome shotgun (WGS) entry which is preliminary data.</text>
</comment>
<keyword evidence="2" id="KW-0472">Membrane</keyword>
<organism evidence="3 4">
    <name type="scientific">Rhodotorula paludigena</name>
    <dbReference type="NCBI Taxonomy" id="86838"/>
    <lineage>
        <taxon>Eukaryota</taxon>
        <taxon>Fungi</taxon>
        <taxon>Dikarya</taxon>
        <taxon>Basidiomycota</taxon>
        <taxon>Pucciniomycotina</taxon>
        <taxon>Microbotryomycetes</taxon>
        <taxon>Sporidiobolales</taxon>
        <taxon>Sporidiobolaceae</taxon>
        <taxon>Rhodotorula</taxon>
    </lineage>
</organism>
<feature type="compositionally biased region" description="Basic and acidic residues" evidence="1">
    <location>
        <begin position="221"/>
        <end position="233"/>
    </location>
</feature>
<sequence>MASLSTRAAQAAAIARTKRLCWVSSGVGLASLVGLTVSTLPWNILATQGQYVAFALAAAAAFVWLVVPIVLAGYLATPKQVATAWWTLSVAAVLPLLSTILLLLLQRSFKRLPQHNTYGALHTGTDDLPPGWDVPPEHLAPDSSASDSDSEGGYPPSASRRHAYKSAASSRAGTPDPEAAAQGWYELGRRSDGARTAAAAPSNRNRNALQSWADARRARRERAAPDGRRAESR</sequence>
<evidence type="ECO:0000256" key="2">
    <source>
        <dbReference type="SAM" id="Phobius"/>
    </source>
</evidence>
<name>A0AAV5GQG2_9BASI</name>
<evidence type="ECO:0000256" key="1">
    <source>
        <dbReference type="SAM" id="MobiDB-lite"/>
    </source>
</evidence>
<feature type="transmembrane region" description="Helical" evidence="2">
    <location>
        <begin position="20"/>
        <end position="45"/>
    </location>
</feature>
<dbReference type="EMBL" id="BQKY01000012">
    <property type="protein sequence ID" value="GJN92754.1"/>
    <property type="molecule type" value="Genomic_DNA"/>
</dbReference>
<feature type="region of interest" description="Disordered" evidence="1">
    <location>
        <begin position="122"/>
        <end position="233"/>
    </location>
</feature>
<accession>A0AAV5GQG2</accession>
<dbReference type="AlphaFoldDB" id="A0AAV5GQG2"/>
<reference evidence="3 4" key="1">
    <citation type="submission" date="2021-12" db="EMBL/GenBank/DDBJ databases">
        <title>High titer production of polyol ester of fatty acids by Rhodotorula paludigena BS15 towards product separation-free biomass refinery.</title>
        <authorList>
            <person name="Mano J."/>
            <person name="Ono H."/>
            <person name="Tanaka T."/>
            <person name="Naito K."/>
            <person name="Sushida H."/>
            <person name="Ike M."/>
            <person name="Tokuyasu K."/>
            <person name="Kitaoka M."/>
        </authorList>
    </citation>
    <scope>NUCLEOTIDE SEQUENCE [LARGE SCALE GENOMIC DNA]</scope>
    <source>
        <strain evidence="3 4">BS15</strain>
    </source>
</reference>
<keyword evidence="2" id="KW-0812">Transmembrane</keyword>
<feature type="transmembrane region" description="Helical" evidence="2">
    <location>
        <begin position="83"/>
        <end position="105"/>
    </location>
</feature>
<protein>
    <submittedName>
        <fullName evidence="3">Uncharacterized protein</fullName>
    </submittedName>
</protein>
<keyword evidence="4" id="KW-1185">Reference proteome</keyword>
<evidence type="ECO:0000313" key="3">
    <source>
        <dbReference type="EMBL" id="GJN92754.1"/>
    </source>
</evidence>
<keyword evidence="2" id="KW-1133">Transmembrane helix</keyword>
<proteinExistence type="predicted"/>
<dbReference type="Proteomes" id="UP001342314">
    <property type="component" value="Unassembled WGS sequence"/>
</dbReference>
<gene>
    <name evidence="3" type="ORF">Rhopal_005792-T1</name>
</gene>